<protein>
    <recommendedName>
        <fullName evidence="1">JmjC domain-containing protein</fullName>
    </recommendedName>
</protein>
<dbReference type="PANTHER" id="PTHR12461">
    <property type="entry name" value="HYPOXIA-INDUCIBLE FACTOR 1 ALPHA INHIBITOR-RELATED"/>
    <property type="match status" value="1"/>
</dbReference>
<accession>A0A317C5H7</accession>
<name>A0A317C5H7_9GAMM</name>
<comment type="caution">
    <text evidence="2">The sequence shown here is derived from an EMBL/GenBank/DDBJ whole genome shotgun (WGS) entry which is preliminary data.</text>
</comment>
<gene>
    <name evidence="2" type="ORF">DKT75_18085</name>
</gene>
<evidence type="ECO:0000259" key="1">
    <source>
        <dbReference type="PROSITE" id="PS51184"/>
    </source>
</evidence>
<dbReference type="PROSITE" id="PS51184">
    <property type="entry name" value="JMJC"/>
    <property type="match status" value="1"/>
</dbReference>
<dbReference type="Pfam" id="PF08007">
    <property type="entry name" value="JmjC_2"/>
    <property type="match status" value="1"/>
</dbReference>
<dbReference type="SMART" id="SM00558">
    <property type="entry name" value="JmjC"/>
    <property type="match status" value="1"/>
</dbReference>
<dbReference type="Gene3D" id="2.60.120.650">
    <property type="entry name" value="Cupin"/>
    <property type="match status" value="1"/>
</dbReference>
<dbReference type="InterPro" id="IPR003347">
    <property type="entry name" value="JmjC_dom"/>
</dbReference>
<dbReference type="OrthoDB" id="479699at2"/>
<evidence type="ECO:0000313" key="3">
    <source>
        <dbReference type="Proteomes" id="UP000245506"/>
    </source>
</evidence>
<dbReference type="EMBL" id="QGKL01000042">
    <property type="protein sequence ID" value="PWQ93529.1"/>
    <property type="molecule type" value="Genomic_DNA"/>
</dbReference>
<dbReference type="SUPFAM" id="SSF51197">
    <property type="entry name" value="Clavaminate synthase-like"/>
    <property type="match status" value="1"/>
</dbReference>
<evidence type="ECO:0000313" key="2">
    <source>
        <dbReference type="EMBL" id="PWQ93529.1"/>
    </source>
</evidence>
<keyword evidence="3" id="KW-1185">Reference proteome</keyword>
<sequence>MSNTEINLKSLIGDNTREEFLTLLKSRTPFVSHGNSESLKGLTSLPFLNSVEDLADCWRDTVDVFNPEVADEISKASIPPEDALHEYQYGSCILFNDVNRITPEFDRWNQDIRREIGFSELTYVRNLVYATPAGKGNAPHFDQNFNFVIQLEGTKKWWLADNTTINNPMTRHVIGHPVDSELGSYTAKDFPESFPKDCTEYILEPGSILFVPRGVWHMTEAVTDAVSFNFTFTPPTWIDLATTALREKLSHSEKWRESAIFDDSGADNTEFNQLLNGLSADAKNWNAEDFLEVTENQEIQ</sequence>
<dbReference type="PANTHER" id="PTHR12461:SF105">
    <property type="entry name" value="HYPOXIA-INDUCIBLE FACTOR 1-ALPHA INHIBITOR"/>
    <property type="match status" value="1"/>
</dbReference>
<proteinExistence type="predicted"/>
<feature type="domain" description="JmjC" evidence="1">
    <location>
        <begin position="96"/>
        <end position="249"/>
    </location>
</feature>
<dbReference type="AlphaFoldDB" id="A0A317C5H7"/>
<reference evidence="2 3" key="1">
    <citation type="submission" date="2018-05" db="EMBL/GenBank/DDBJ databases">
        <title>Leucothrix arctica sp. nov., isolated from Arctic seawater.</title>
        <authorList>
            <person name="Choi A."/>
            <person name="Baek K."/>
        </authorList>
    </citation>
    <scope>NUCLEOTIDE SEQUENCE [LARGE SCALE GENOMIC DNA]</scope>
    <source>
        <strain evidence="2 3">IMCC9719</strain>
    </source>
</reference>
<dbReference type="Proteomes" id="UP000245506">
    <property type="component" value="Unassembled WGS sequence"/>
</dbReference>
<dbReference type="RefSeq" id="WP_109825406.1">
    <property type="nucleotide sequence ID" value="NZ_QGKL01000042.1"/>
</dbReference>
<organism evidence="2 3">
    <name type="scientific">Leucothrix arctica</name>
    <dbReference type="NCBI Taxonomy" id="1481894"/>
    <lineage>
        <taxon>Bacteria</taxon>
        <taxon>Pseudomonadati</taxon>
        <taxon>Pseudomonadota</taxon>
        <taxon>Gammaproteobacteria</taxon>
        <taxon>Thiotrichales</taxon>
        <taxon>Thiotrichaceae</taxon>
        <taxon>Leucothrix</taxon>
    </lineage>
</organism>